<sequence length="610" mass="69224">MRSLRLDRIQPSPILSRLLFKKRRSVSLQDENSGLGSFKAPLEVLILILRGLDYKSLLRCAATCRSLRSVVNTAFELQYIIALAAEGIEDDSNAPNTGERLQILLDRRERWRALDWKPHHHHLQPLPASRDIMQDPTRFIDFTNSVFVKNTVIAPIHINDFSLPEDAPLDNYAPLLVHNFNSDPVVQTYIDPDLDLLVLLKTHNPAPDLFSYDLHLRSLQSAGRRVHPRCSFAILHETLPTPPWPRPLISVSGDFIALSVCHVHVKHLRVWNWVTGRMIAQAFDNDCTSELYDLTFISPDVLIAAVSKKRFEPKTRDRSAMIWVYDLTVSCPGNETAEYGEFVPEIRPLVLQLPGFRDKDISVLSFTCMTDSPAGYSPPDGSGRSLRRLPYAITLNLFTGNLESSVDVDLRSTVMIVRSDAFRSLLNVYAPPWITHKESLPWKKWGPTHTRLFRPTDFHAMVHSPVGRISNGRLVIPADPVSYEKPLSLIDFHIGRHKPDELVSKPSTIRSSPFKSSVTTSLPYHLTLIHNPHIRQGGEFILGDDYLMTCHPIERDSNAWMDPPADQGHPSDDVKEIERALRWETGRSKSAKIEHGVFPQEKVQRVFDCS</sequence>
<dbReference type="OrthoDB" id="2745718at2759"/>
<evidence type="ECO:0000313" key="2">
    <source>
        <dbReference type="EMBL" id="TFY57536.1"/>
    </source>
</evidence>
<name>A0A4Y9Y517_9AGAM</name>
<evidence type="ECO:0000259" key="1">
    <source>
        <dbReference type="SMART" id="SM00256"/>
    </source>
</evidence>
<dbReference type="EMBL" id="SEOQ01000743">
    <property type="protein sequence ID" value="TFY57536.1"/>
    <property type="molecule type" value="Genomic_DNA"/>
</dbReference>
<reference evidence="2 3" key="1">
    <citation type="submission" date="2019-02" db="EMBL/GenBank/DDBJ databases">
        <title>Genome sequencing of the rare red list fungi Dentipellis fragilis.</title>
        <authorList>
            <person name="Buettner E."/>
            <person name="Kellner H."/>
        </authorList>
    </citation>
    <scope>NUCLEOTIDE SEQUENCE [LARGE SCALE GENOMIC DNA]</scope>
    <source>
        <strain evidence="2 3">DSM 105465</strain>
    </source>
</reference>
<dbReference type="SMART" id="SM00256">
    <property type="entry name" value="FBOX"/>
    <property type="match status" value="1"/>
</dbReference>
<dbReference type="SUPFAM" id="SSF81383">
    <property type="entry name" value="F-box domain"/>
    <property type="match status" value="1"/>
</dbReference>
<comment type="caution">
    <text evidence="2">The sequence shown here is derived from an EMBL/GenBank/DDBJ whole genome shotgun (WGS) entry which is preliminary data.</text>
</comment>
<organism evidence="2 3">
    <name type="scientific">Dentipellis fragilis</name>
    <dbReference type="NCBI Taxonomy" id="205917"/>
    <lineage>
        <taxon>Eukaryota</taxon>
        <taxon>Fungi</taxon>
        <taxon>Dikarya</taxon>
        <taxon>Basidiomycota</taxon>
        <taxon>Agaricomycotina</taxon>
        <taxon>Agaricomycetes</taxon>
        <taxon>Russulales</taxon>
        <taxon>Hericiaceae</taxon>
        <taxon>Dentipellis</taxon>
    </lineage>
</organism>
<evidence type="ECO:0000313" key="3">
    <source>
        <dbReference type="Proteomes" id="UP000298327"/>
    </source>
</evidence>
<proteinExistence type="predicted"/>
<dbReference type="CDD" id="cd09917">
    <property type="entry name" value="F-box_SF"/>
    <property type="match status" value="1"/>
</dbReference>
<protein>
    <recommendedName>
        <fullName evidence="1">F-box domain-containing protein</fullName>
    </recommendedName>
</protein>
<feature type="domain" description="F-box" evidence="1">
    <location>
        <begin position="40"/>
        <end position="79"/>
    </location>
</feature>
<keyword evidence="3" id="KW-1185">Reference proteome</keyword>
<accession>A0A4Y9Y517</accession>
<dbReference type="InterPro" id="IPR036047">
    <property type="entry name" value="F-box-like_dom_sf"/>
</dbReference>
<gene>
    <name evidence="2" type="ORF">EVG20_g8507</name>
</gene>
<dbReference type="Proteomes" id="UP000298327">
    <property type="component" value="Unassembled WGS sequence"/>
</dbReference>
<dbReference type="Pfam" id="PF12937">
    <property type="entry name" value="F-box-like"/>
    <property type="match status" value="1"/>
</dbReference>
<dbReference type="AlphaFoldDB" id="A0A4Y9Y517"/>
<dbReference type="InterPro" id="IPR001810">
    <property type="entry name" value="F-box_dom"/>
</dbReference>